<evidence type="ECO:0000256" key="1">
    <source>
        <dbReference type="SAM" id="MobiDB-lite"/>
    </source>
</evidence>
<feature type="region of interest" description="Disordered" evidence="1">
    <location>
        <begin position="18"/>
        <end position="41"/>
    </location>
</feature>
<dbReference type="Proteomes" id="UP000013015">
    <property type="component" value="Unassembled WGS sequence"/>
</dbReference>
<protein>
    <submittedName>
        <fullName evidence="2">Uncharacterized protein</fullName>
    </submittedName>
</protein>
<keyword evidence="3" id="KW-1185">Reference proteome</keyword>
<evidence type="ECO:0000313" key="3">
    <source>
        <dbReference type="Proteomes" id="UP000013015"/>
    </source>
</evidence>
<evidence type="ECO:0000313" key="2">
    <source>
        <dbReference type="EMBL" id="ENO17840.1"/>
    </source>
</evidence>
<gene>
    <name evidence="2" type="ORF">HMPREF9004_1750</name>
</gene>
<reference evidence="2 3" key="1">
    <citation type="submission" date="2013-03" db="EMBL/GenBank/DDBJ databases">
        <title>Reference genome for the Human Microbiome Project.</title>
        <authorList>
            <person name="Aqrawi P."/>
            <person name="Ayvaz T."/>
            <person name="Bess C."/>
            <person name="Blankenburg K."/>
            <person name="Coyle M."/>
            <person name="Deng J."/>
            <person name="Forbes L."/>
            <person name="Fowler G."/>
            <person name="Francisco L."/>
            <person name="Fu Q."/>
            <person name="Gibbs R."/>
            <person name="Gross S."/>
            <person name="Gubbala S."/>
            <person name="Hale W."/>
            <person name="Hemphill L."/>
            <person name="Highlander S."/>
            <person name="Hirani K."/>
            <person name="Jackson L."/>
            <person name="Jakkamsetti A."/>
            <person name="Javaid M."/>
            <person name="Jayaseelan J.C."/>
            <person name="Jiang H."/>
            <person name="Joshi V."/>
            <person name="Korchina V."/>
            <person name="Kovar C."/>
            <person name="Lara F."/>
            <person name="Lee S."/>
            <person name="Liu Y."/>
            <person name="Mata R."/>
            <person name="Mathew T."/>
            <person name="Munidasa M."/>
            <person name="Muzny D."/>
            <person name="Nazareth L."/>
            <person name="Ngo R."/>
            <person name="Nguyen L."/>
            <person name="Nguyen N."/>
            <person name="Okwuonu G."/>
            <person name="Ongeri F."/>
            <person name="Palculict T."/>
            <person name="Patil S."/>
            <person name="Petrosino J."/>
            <person name="Pham C."/>
            <person name="Pham P."/>
            <person name="Pu L.-L."/>
            <person name="Qin X."/>
            <person name="Qu J."/>
            <person name="Reid J."/>
            <person name="Ross M."/>
            <person name="Ruth R."/>
            <person name="Saada N."/>
            <person name="San Lucas F."/>
            <person name="Santibanez J."/>
            <person name="Shang Y."/>
            <person name="Simmons D."/>
            <person name="Song X.-Z."/>
            <person name="Tang L.-Y."/>
            <person name="Thornton R."/>
            <person name="Warren J."/>
            <person name="Weissenberger G."/>
            <person name="Wilczek-Boney K."/>
            <person name="Worley K."/>
            <person name="Youmans B."/>
            <person name="Zhang J."/>
            <person name="Zhang L."/>
            <person name="Zhao Z."/>
            <person name="Zhou C."/>
            <person name="Zhu D."/>
            <person name="Zhu Y."/>
        </authorList>
    </citation>
    <scope>NUCLEOTIDE SEQUENCE [LARGE SCALE GENOMIC DNA]</scope>
    <source>
        <strain evidence="2 3">F0333</strain>
    </source>
</reference>
<dbReference type="AlphaFoldDB" id="N6W5S0"/>
<name>N6W5S0_9ACTO</name>
<comment type="caution">
    <text evidence="2">The sequence shown here is derived from an EMBL/GenBank/DDBJ whole genome shotgun (WGS) entry which is preliminary data.</text>
</comment>
<sequence length="41" mass="4452">MCLGPVLVRRSACALEAKASEQNQGSLRDTPHVLSQEVENN</sequence>
<dbReference type="EMBL" id="AQHZ01000024">
    <property type="protein sequence ID" value="ENO17840.1"/>
    <property type="molecule type" value="Genomic_DNA"/>
</dbReference>
<proteinExistence type="predicted"/>
<dbReference type="HOGENOM" id="CLU_3264327_0_0_11"/>
<organism evidence="2 3">
    <name type="scientific">Schaalia cardiffensis F0333</name>
    <dbReference type="NCBI Taxonomy" id="888050"/>
    <lineage>
        <taxon>Bacteria</taxon>
        <taxon>Bacillati</taxon>
        <taxon>Actinomycetota</taxon>
        <taxon>Actinomycetes</taxon>
        <taxon>Actinomycetales</taxon>
        <taxon>Actinomycetaceae</taxon>
        <taxon>Schaalia</taxon>
    </lineage>
</organism>
<dbReference type="STRING" id="888050.HMPREF9004_1750"/>
<accession>N6W5S0</accession>